<evidence type="ECO:0000313" key="2">
    <source>
        <dbReference type="EMBL" id="QDH88215.1"/>
    </source>
</evidence>
<proteinExistence type="predicted"/>
<keyword evidence="1" id="KW-0812">Transmembrane</keyword>
<reference evidence="2" key="1">
    <citation type="submission" date="2019-05" db="EMBL/GenBank/DDBJ databases">
        <title>Metatranscriptomic reconstruction reveals RNA viruses with the potential to shape carbon cycling in soil.</title>
        <authorList>
            <person name="Starr E.P."/>
            <person name="Nuccio E."/>
            <person name="Pett-Ridge J."/>
            <person name="Banfield J.F."/>
            <person name="Firestone M.K."/>
        </authorList>
    </citation>
    <scope>NUCLEOTIDE SEQUENCE</scope>
    <source>
        <strain evidence="2">H2_Rhizo_Litter_7_scaffold_196</strain>
    </source>
</reference>
<accession>A0A514D3L5</accession>
<dbReference type="EMBL" id="MN033938">
    <property type="protein sequence ID" value="QDH88215.1"/>
    <property type="molecule type" value="Genomic_RNA"/>
</dbReference>
<organism evidence="2">
    <name type="scientific">Leviviridae sp</name>
    <dbReference type="NCBI Taxonomy" id="2027243"/>
    <lineage>
        <taxon>Viruses</taxon>
        <taxon>Riboviria</taxon>
        <taxon>Orthornavirae</taxon>
        <taxon>Lenarviricota</taxon>
        <taxon>Leviviricetes</taxon>
        <taxon>Norzivirales</taxon>
        <taxon>Fiersviridae</taxon>
    </lineage>
</organism>
<keyword evidence="1" id="KW-1133">Transmembrane helix</keyword>
<dbReference type="PROSITE" id="PS51257">
    <property type="entry name" value="PROKAR_LIPOPROTEIN"/>
    <property type="match status" value="1"/>
</dbReference>
<keyword evidence="1" id="KW-0472">Membrane</keyword>
<protein>
    <submittedName>
        <fullName evidence="2">Uncharacterized protein</fullName>
    </submittedName>
</protein>
<sequence>MSDNKRNPNESSGGVSFSLSGPALASCLSLLVILILVLALVSGCIPLQASIRNNDDDGSVCVKWERISDLFTGKTPDSGDTDTDSLPPP</sequence>
<feature type="transmembrane region" description="Helical" evidence="1">
    <location>
        <begin position="23"/>
        <end position="45"/>
    </location>
</feature>
<evidence type="ECO:0000256" key="1">
    <source>
        <dbReference type="SAM" id="Phobius"/>
    </source>
</evidence>
<gene>
    <name evidence="2" type="ORF">H2RhizoLitter7196_000004</name>
</gene>
<name>A0A514D3L5_9VIRU</name>